<dbReference type="EMBL" id="BJVA01000015">
    <property type="protein sequence ID" value="GEK97004.1"/>
    <property type="molecule type" value="Genomic_DNA"/>
</dbReference>
<comment type="caution">
    <text evidence="1">The sequence shown here is derived from an EMBL/GenBank/DDBJ whole genome shotgun (WGS) entry which is preliminary data.</text>
</comment>
<name>A0A511B9M0_9PROT</name>
<evidence type="ECO:0000313" key="2">
    <source>
        <dbReference type="Proteomes" id="UP000321079"/>
    </source>
</evidence>
<dbReference type="OrthoDB" id="1551443at2"/>
<accession>A0A511B9M0</accession>
<reference evidence="1 2" key="1">
    <citation type="submission" date="2019-07" db="EMBL/GenBank/DDBJ databases">
        <title>Whole genome shotgun sequence of Gluconobacter kanchanaburiensis NBRC 103587.</title>
        <authorList>
            <person name="Hosoyama A."/>
            <person name="Uohara A."/>
            <person name="Ohji S."/>
            <person name="Ichikawa N."/>
        </authorList>
    </citation>
    <scope>NUCLEOTIDE SEQUENCE [LARGE SCALE GENOMIC DNA]</scope>
    <source>
        <strain evidence="1 2">NBRC 103587</strain>
    </source>
</reference>
<gene>
    <name evidence="1" type="ORF">GKA01_22010</name>
</gene>
<dbReference type="AlphaFoldDB" id="A0A511B9M0"/>
<sequence>MTVILPAKQNDPLLEALVQKIGCERPEIVNVQPDNNLKVGYCWFNAYAKANSIQNGEVINGWAFWMIDTGIVAQHHAVCKIDGVMIDFTPNQAESDFILFSISDRHRYDYVNAKAYLSLLIDNSGYITIRDRNNQAVTPPNGIGPYRQIVSEEERSVIRRLVPHFMGSGIQ</sequence>
<keyword evidence="2" id="KW-1185">Reference proteome</keyword>
<protein>
    <submittedName>
        <fullName evidence="1">Uncharacterized protein</fullName>
    </submittedName>
</protein>
<organism evidence="1 2">
    <name type="scientific">Gluconobacter kanchanaburiensis NBRC 103587</name>
    <dbReference type="NCBI Taxonomy" id="1307948"/>
    <lineage>
        <taxon>Bacteria</taxon>
        <taxon>Pseudomonadati</taxon>
        <taxon>Pseudomonadota</taxon>
        <taxon>Alphaproteobacteria</taxon>
        <taxon>Acetobacterales</taxon>
        <taxon>Acetobacteraceae</taxon>
        <taxon>Gluconobacter</taxon>
    </lineage>
</organism>
<evidence type="ECO:0000313" key="1">
    <source>
        <dbReference type="EMBL" id="GEK97004.1"/>
    </source>
</evidence>
<dbReference type="RefSeq" id="WP_146862839.1">
    <property type="nucleotide sequence ID" value="NZ_BARK01000017.1"/>
</dbReference>
<dbReference type="Proteomes" id="UP000321079">
    <property type="component" value="Unassembled WGS sequence"/>
</dbReference>
<proteinExistence type="predicted"/>